<evidence type="ECO:0000313" key="1">
    <source>
        <dbReference type="EMBL" id="PNC56414.1"/>
    </source>
</evidence>
<dbReference type="InterPro" id="IPR036457">
    <property type="entry name" value="PPM-type-like_dom_sf"/>
</dbReference>
<gene>
    <name evidence="1" type="ORF">CXU09_07335</name>
</gene>
<dbReference type="Pfam" id="PF13672">
    <property type="entry name" value="PP2C_2"/>
    <property type="match status" value="1"/>
</dbReference>
<dbReference type="SMART" id="SM00332">
    <property type="entry name" value="PP2Cc"/>
    <property type="match status" value="1"/>
</dbReference>
<dbReference type="Proteomes" id="UP000235914">
    <property type="component" value="Unassembled WGS sequence"/>
</dbReference>
<evidence type="ECO:0000313" key="2">
    <source>
        <dbReference type="Proteomes" id="UP000235914"/>
    </source>
</evidence>
<dbReference type="CDD" id="cd00143">
    <property type="entry name" value="PP2Cc"/>
    <property type="match status" value="1"/>
</dbReference>
<dbReference type="SUPFAM" id="SSF81606">
    <property type="entry name" value="PP2C-like"/>
    <property type="match status" value="1"/>
</dbReference>
<dbReference type="InterPro" id="IPR001932">
    <property type="entry name" value="PPM-type_phosphatase-like_dom"/>
</dbReference>
<name>A0A2N8IPE1_9BACT</name>
<organism evidence="1 2">
    <name type="scientific">Akkermansia muciniphila</name>
    <dbReference type="NCBI Taxonomy" id="239935"/>
    <lineage>
        <taxon>Bacteria</taxon>
        <taxon>Pseudomonadati</taxon>
        <taxon>Verrucomicrobiota</taxon>
        <taxon>Verrucomicrobiia</taxon>
        <taxon>Verrucomicrobiales</taxon>
        <taxon>Akkermansiaceae</taxon>
        <taxon>Akkermansia</taxon>
    </lineage>
</organism>
<dbReference type="PROSITE" id="PS51746">
    <property type="entry name" value="PPM_2"/>
    <property type="match status" value="1"/>
</dbReference>
<dbReference type="SMART" id="SM00331">
    <property type="entry name" value="PP2C_SIG"/>
    <property type="match status" value="1"/>
</dbReference>
<sequence length="266" mass="28795">MLRLFTAMMHQTFSQEPFLVSGLHGDQILGARSNQQDSFSILAGEDALVLVLADGMGGYTGGELASRAAVEGCSRAFERKSGLPGERMKAAVTAANEQVWSARKKRGEDDEMGTTLVAAWIGADGLRWVSVGDSLLLLIREEKMFLLNELHQYSAELERMADEGIISREEALSHPARHSLTSALMGKEVPLVDLREECFPLFPGDRVLVASDGVGPYLDSLGPAGMRYLSMLSAEELVRSVLDGINRDGAPNQDNATLICAEIARA</sequence>
<dbReference type="RefSeq" id="WP_102735685.1">
    <property type="nucleotide sequence ID" value="NZ_CP029698.1"/>
</dbReference>
<protein>
    <submittedName>
        <fullName evidence="1">Uncharacterized protein</fullName>
    </submittedName>
</protein>
<accession>A0A2N8IPE1</accession>
<dbReference type="EMBL" id="PJKN01000003">
    <property type="protein sequence ID" value="PNC56414.1"/>
    <property type="molecule type" value="Genomic_DNA"/>
</dbReference>
<comment type="caution">
    <text evidence="1">The sequence shown here is derived from an EMBL/GenBank/DDBJ whole genome shotgun (WGS) entry which is preliminary data.</text>
</comment>
<reference evidence="1 2" key="1">
    <citation type="journal article" date="2017" name="BMC Genomics">
        <title>Genome sequencing of 39 Akkermansia muciniphila isolates reveals its population structure, genomic and functional diverisity, and global distribution in mammalian gut microbiotas.</title>
        <authorList>
            <person name="Guo X."/>
            <person name="Li S."/>
            <person name="Zhang J."/>
            <person name="Wu F."/>
            <person name="Li X."/>
            <person name="Wu D."/>
            <person name="Zhang M."/>
            <person name="Ou Z."/>
            <person name="Jie Z."/>
            <person name="Yan Q."/>
            <person name="Li P."/>
            <person name="Yi J."/>
            <person name="Peng Y."/>
        </authorList>
    </citation>
    <scope>NUCLEOTIDE SEQUENCE [LARGE SCALE GENOMIC DNA]</scope>
    <source>
        <strain evidence="1 2">GP43</strain>
    </source>
</reference>
<dbReference type="AlphaFoldDB" id="A0A2N8IPE1"/>
<dbReference type="Gene3D" id="3.60.40.10">
    <property type="entry name" value="PPM-type phosphatase domain"/>
    <property type="match status" value="1"/>
</dbReference>
<proteinExistence type="predicted"/>